<protein>
    <submittedName>
        <fullName evidence="7">Molybdenum-binding protein</fullName>
    </submittedName>
</protein>
<dbReference type="Gene3D" id="1.10.10.10">
    <property type="entry name" value="Winged helix-like DNA-binding domain superfamily/Winged helix DNA-binding domain"/>
    <property type="match status" value="1"/>
</dbReference>
<reference evidence="7 8" key="1">
    <citation type="submission" date="2014-01" db="EMBL/GenBank/DDBJ databases">
        <title>Development of a Comparative Genomic Fingerprinting Assay for High Resolution Genotyping of Arcobacter butzleri.</title>
        <authorList>
            <person name="Webb A.L."/>
            <person name="Inglis G.D."/>
            <person name="Kruczkiewicz P."/>
            <person name="Selinger L.B."/>
            <person name="Taboada E.N."/>
        </authorList>
    </citation>
    <scope>NUCLEOTIDE SEQUENCE [LARGE SCALE GENOMIC DNA]</scope>
    <source>
        <strain evidence="7 8">L348</strain>
    </source>
</reference>
<dbReference type="InterPro" id="IPR036390">
    <property type="entry name" value="WH_DNA-bd_sf"/>
</dbReference>
<dbReference type="PATRIC" id="fig|1447256.3.peg.800"/>
<dbReference type="NCBIfam" id="TIGR00638">
    <property type="entry name" value="Mop"/>
    <property type="match status" value="2"/>
</dbReference>
<dbReference type="GO" id="GO:0015689">
    <property type="term" value="P:molybdate ion transport"/>
    <property type="evidence" value="ECO:0007669"/>
    <property type="project" value="UniProtKB-UniRule"/>
</dbReference>
<dbReference type="GO" id="GO:0030151">
    <property type="term" value="F:molybdenum ion binding"/>
    <property type="evidence" value="ECO:0007669"/>
    <property type="project" value="UniProtKB-UniRule"/>
</dbReference>
<dbReference type="EMBL" id="JAIQ01000072">
    <property type="protein sequence ID" value="KLE01151.1"/>
    <property type="molecule type" value="Genomic_DNA"/>
</dbReference>
<evidence type="ECO:0000256" key="3">
    <source>
        <dbReference type="ARBA" id="ARBA00022505"/>
    </source>
</evidence>
<dbReference type="RefSeq" id="WP_046996445.1">
    <property type="nucleotide sequence ID" value="NZ_JAIQ01000072.1"/>
</dbReference>
<sequence>MAISSNLTLELFDQPFLLEKRIELLMAIKKTGSINKAAKEVPMSYKSAWETIEAMNNLSINPIVQKETGGSGGGGTKLTEYGENLLKTYHLLKEEQKKFVENLNRIVDINNGTLKTIRRLSMQISARNQITGIVEAIEMGTVNAEVHIKLKSNNILVSIITNTAVQNLDLKVGDEVIAIIKSSNVFISTDENLQLSARNKFQGIVDSINQGGINSEIVIDIGNGDKIVAIITTSSVNSLNIKEKSKVGAIIKASDVMIGR</sequence>
<dbReference type="PANTHER" id="PTHR30432">
    <property type="entry name" value="TRANSCRIPTIONAL REGULATOR MODE"/>
    <property type="match status" value="1"/>
</dbReference>
<keyword evidence="3 5" id="KW-0500">Molybdenum</keyword>
<dbReference type="SUPFAM" id="SSF46785">
    <property type="entry name" value="Winged helix' DNA-binding domain"/>
    <property type="match status" value="1"/>
</dbReference>
<dbReference type="InterPro" id="IPR036388">
    <property type="entry name" value="WH-like_DNA-bd_sf"/>
</dbReference>
<comment type="similarity">
    <text evidence="1 5">Belongs to the ModE family.</text>
</comment>
<evidence type="ECO:0000256" key="2">
    <source>
        <dbReference type="ARBA" id="ARBA00022448"/>
    </source>
</evidence>
<dbReference type="Proteomes" id="UP000035514">
    <property type="component" value="Unassembled WGS sequence"/>
</dbReference>
<organism evidence="7 8">
    <name type="scientific">Aliarcobacter butzleri L348</name>
    <dbReference type="NCBI Taxonomy" id="1447256"/>
    <lineage>
        <taxon>Bacteria</taxon>
        <taxon>Pseudomonadati</taxon>
        <taxon>Campylobacterota</taxon>
        <taxon>Epsilonproteobacteria</taxon>
        <taxon>Campylobacterales</taxon>
        <taxon>Arcobacteraceae</taxon>
        <taxon>Aliarcobacter</taxon>
    </lineage>
</organism>
<dbReference type="PANTHER" id="PTHR30432:SF1">
    <property type="entry name" value="DNA-BINDING TRANSCRIPTIONAL DUAL REGULATOR MODE"/>
    <property type="match status" value="1"/>
</dbReference>
<dbReference type="PROSITE" id="PS51866">
    <property type="entry name" value="MOP"/>
    <property type="match status" value="2"/>
</dbReference>
<proteinExistence type="inferred from homology"/>
<comment type="caution">
    <text evidence="7">The sequence shown here is derived from an EMBL/GenBank/DDBJ whole genome shotgun (WGS) entry which is preliminary data.</text>
</comment>
<dbReference type="GO" id="GO:0006355">
    <property type="term" value="P:regulation of DNA-templated transcription"/>
    <property type="evidence" value="ECO:0007669"/>
    <property type="project" value="InterPro"/>
</dbReference>
<evidence type="ECO:0000313" key="8">
    <source>
        <dbReference type="Proteomes" id="UP000035514"/>
    </source>
</evidence>
<feature type="domain" description="Mop" evidence="6">
    <location>
        <begin position="194"/>
        <end position="260"/>
    </location>
</feature>
<dbReference type="Pfam" id="PF03459">
    <property type="entry name" value="TOBE"/>
    <property type="match status" value="2"/>
</dbReference>
<evidence type="ECO:0000256" key="1">
    <source>
        <dbReference type="ARBA" id="ARBA00008110"/>
    </source>
</evidence>
<dbReference type="InterPro" id="IPR005116">
    <property type="entry name" value="Transp-assoc_OB_typ1"/>
</dbReference>
<keyword evidence="4" id="KW-0677">Repeat</keyword>
<dbReference type="Gene3D" id="2.40.50.100">
    <property type="match status" value="2"/>
</dbReference>
<feature type="domain" description="Mop" evidence="6">
    <location>
        <begin position="123"/>
        <end position="189"/>
    </location>
</feature>
<dbReference type="InterPro" id="IPR016462">
    <property type="entry name" value="ModE"/>
</dbReference>
<dbReference type="PIRSF" id="PIRSF005763">
    <property type="entry name" value="Txn_reg_ModE"/>
    <property type="match status" value="1"/>
</dbReference>
<keyword evidence="2 5" id="KW-0813">Transport</keyword>
<dbReference type="InterPro" id="IPR008995">
    <property type="entry name" value="Mo/tungstate-bd_C_term_dom"/>
</dbReference>
<evidence type="ECO:0000313" key="7">
    <source>
        <dbReference type="EMBL" id="KLE01151.1"/>
    </source>
</evidence>
<evidence type="ECO:0000256" key="4">
    <source>
        <dbReference type="ARBA" id="ARBA00022737"/>
    </source>
</evidence>
<evidence type="ECO:0000259" key="6">
    <source>
        <dbReference type="PROSITE" id="PS51866"/>
    </source>
</evidence>
<name>A0A0G9K407_9BACT</name>
<dbReference type="AlphaFoldDB" id="A0A0G9K407"/>
<evidence type="ECO:0000256" key="5">
    <source>
        <dbReference type="PIRNR" id="PIRNR005763"/>
    </source>
</evidence>
<dbReference type="NCBIfam" id="TIGR00637">
    <property type="entry name" value="ModE_repress"/>
    <property type="match status" value="1"/>
</dbReference>
<gene>
    <name evidence="7" type="ORF">AA20_04135</name>
</gene>
<dbReference type="InterPro" id="IPR003725">
    <property type="entry name" value="ModE-bd_N"/>
</dbReference>
<accession>A0A0G9K407</accession>
<dbReference type="SUPFAM" id="SSF50331">
    <property type="entry name" value="MOP-like"/>
    <property type="match status" value="2"/>
</dbReference>
<dbReference type="InterPro" id="IPR004606">
    <property type="entry name" value="Mop_domain"/>
</dbReference>
<dbReference type="InterPro" id="IPR051815">
    <property type="entry name" value="Molybdate_resp_trans_reg"/>
</dbReference>